<proteinExistence type="predicted"/>
<evidence type="ECO:0000313" key="2">
    <source>
        <dbReference type="Proteomes" id="UP001229346"/>
    </source>
</evidence>
<evidence type="ECO:0000313" key="1">
    <source>
        <dbReference type="EMBL" id="MDQ0112540.1"/>
    </source>
</evidence>
<name>A0ABT9U1H6_PAEHA</name>
<organism evidence="1 2">
    <name type="scientific">Paenibacillus harenae</name>
    <dbReference type="NCBI Taxonomy" id="306543"/>
    <lineage>
        <taxon>Bacteria</taxon>
        <taxon>Bacillati</taxon>
        <taxon>Bacillota</taxon>
        <taxon>Bacilli</taxon>
        <taxon>Bacillales</taxon>
        <taxon>Paenibacillaceae</taxon>
        <taxon>Paenibacillus</taxon>
    </lineage>
</organism>
<accession>A0ABT9U1H6</accession>
<sequence length="93" mass="11426">MELFRFKTTQKSESYCINIVSYMIEEFGINEEEAVGRINNMWGGIDWNDDIESENYDSRYHELPRDWAYIIYFGHESQWWRRDKSELTPRPYK</sequence>
<protein>
    <submittedName>
        <fullName evidence="1">Uncharacterized protein</fullName>
    </submittedName>
</protein>
<keyword evidence="2" id="KW-1185">Reference proteome</keyword>
<dbReference type="Proteomes" id="UP001229346">
    <property type="component" value="Unassembled WGS sequence"/>
</dbReference>
<reference evidence="1 2" key="1">
    <citation type="submission" date="2023-07" db="EMBL/GenBank/DDBJ databases">
        <title>Sorghum-associated microbial communities from plants grown in Nebraska, USA.</title>
        <authorList>
            <person name="Schachtman D."/>
        </authorList>
    </citation>
    <scope>NUCLEOTIDE SEQUENCE [LARGE SCALE GENOMIC DNA]</scope>
    <source>
        <strain evidence="1 2">CC482</strain>
    </source>
</reference>
<dbReference type="RefSeq" id="WP_307203407.1">
    <property type="nucleotide sequence ID" value="NZ_JAUSSU010000003.1"/>
</dbReference>
<gene>
    <name evidence="1" type="ORF">J2T15_001975</name>
</gene>
<dbReference type="EMBL" id="JAUSSU010000003">
    <property type="protein sequence ID" value="MDQ0112540.1"/>
    <property type="molecule type" value="Genomic_DNA"/>
</dbReference>
<comment type="caution">
    <text evidence="1">The sequence shown here is derived from an EMBL/GenBank/DDBJ whole genome shotgun (WGS) entry which is preliminary data.</text>
</comment>